<feature type="transmembrane region" description="Helical" evidence="8">
    <location>
        <begin position="271"/>
        <end position="293"/>
    </location>
</feature>
<evidence type="ECO:0000313" key="10">
    <source>
        <dbReference type="Proteomes" id="UP001524944"/>
    </source>
</evidence>
<evidence type="ECO:0000256" key="4">
    <source>
        <dbReference type="ARBA" id="ARBA00022544"/>
    </source>
</evidence>
<keyword evidence="3" id="KW-0813">Transport</keyword>
<dbReference type="NCBIfam" id="TIGR00912">
    <property type="entry name" value="2A0309"/>
    <property type="match status" value="1"/>
</dbReference>
<gene>
    <name evidence="9" type="ORF">NVS47_09430</name>
</gene>
<feature type="transmembrane region" description="Helical" evidence="8">
    <location>
        <begin position="183"/>
        <end position="203"/>
    </location>
</feature>
<feature type="transmembrane region" description="Helical" evidence="8">
    <location>
        <begin position="336"/>
        <end position="357"/>
    </location>
</feature>
<proteinExistence type="inferred from homology"/>
<evidence type="ECO:0000256" key="2">
    <source>
        <dbReference type="ARBA" id="ARBA00007998"/>
    </source>
</evidence>
<comment type="subcellular location">
    <subcellularLocation>
        <location evidence="1">Membrane</location>
        <topology evidence="1">Multi-pass membrane protein</topology>
    </subcellularLocation>
</comment>
<protein>
    <submittedName>
        <fullName evidence="9">Endospore germination permease</fullName>
    </submittedName>
</protein>
<dbReference type="Pfam" id="PF03845">
    <property type="entry name" value="Spore_permease"/>
    <property type="match status" value="1"/>
</dbReference>
<keyword evidence="6 8" id="KW-1133">Transmembrane helix</keyword>
<keyword evidence="5 8" id="KW-0812">Transmembrane</keyword>
<dbReference type="Proteomes" id="UP001524944">
    <property type="component" value="Unassembled WGS sequence"/>
</dbReference>
<dbReference type="EMBL" id="JANPWE010000004">
    <property type="protein sequence ID" value="MCR6545727.1"/>
    <property type="molecule type" value="Genomic_DNA"/>
</dbReference>
<dbReference type="RefSeq" id="WP_257913298.1">
    <property type="nucleotide sequence ID" value="NZ_JANPWE010000004.1"/>
</dbReference>
<sequence>MLEAGRVTYKQLILLIFISRLIVGLTYLPGITAPPANQDIWLVGIFHLPIELLLSIPIYLLWKRFPDQSIIQYSETLLGIGGKIIGVLYAWLFIQYSAITLTQLGFFMSTMILPDTPPLFIVASMVLVCAYGVLHGLKVLGRLSEIVAPIIIIAIITIFVLIAKDMDLKKLTPFLETGIFPIMQGGFIAAARSMEIIGLAMVFPCLNDQGKGKTVLIAGYTLPVIIFMLLEIVLISIFGGEAAKKATFPVFLMIRTISLEGFLERIESVHLAVWLLGIFIKVSFYYYLAVLSIGQLFDFKEYKPLILPVSAIIIPLCIIIAPNLAELRVFTGHKIFTWYVLFFSVVIPSLLLFTAILRKKGVPGK</sequence>
<accession>A0ABT1Y4B7</accession>
<evidence type="ECO:0000256" key="7">
    <source>
        <dbReference type="ARBA" id="ARBA00023136"/>
    </source>
</evidence>
<evidence type="ECO:0000256" key="6">
    <source>
        <dbReference type="ARBA" id="ARBA00022989"/>
    </source>
</evidence>
<dbReference type="PANTHER" id="PTHR34975">
    <property type="entry name" value="SPORE GERMINATION PROTEIN A2"/>
    <property type="match status" value="1"/>
</dbReference>
<reference evidence="9 10" key="1">
    <citation type="submission" date="2022-08" db="EMBL/GenBank/DDBJ databases">
        <title>Proteogenomics of the novel Dehalobacterium formicoaceticum strain EZ94 highlights a key role of methyltransferases during anaerobic dichloromethane degradation.</title>
        <authorList>
            <person name="Wasmund K."/>
        </authorList>
    </citation>
    <scope>NUCLEOTIDE SEQUENCE [LARGE SCALE GENOMIC DNA]</scope>
    <source>
        <strain evidence="9 10">EZ94</strain>
    </source>
</reference>
<keyword evidence="10" id="KW-1185">Reference proteome</keyword>
<feature type="transmembrane region" description="Helical" evidence="8">
    <location>
        <begin position="305"/>
        <end position="324"/>
    </location>
</feature>
<evidence type="ECO:0000256" key="1">
    <source>
        <dbReference type="ARBA" id="ARBA00004141"/>
    </source>
</evidence>
<keyword evidence="7 8" id="KW-0472">Membrane</keyword>
<organism evidence="9 10">
    <name type="scientific">Dehalobacterium formicoaceticum</name>
    <dbReference type="NCBI Taxonomy" id="51515"/>
    <lineage>
        <taxon>Bacteria</taxon>
        <taxon>Bacillati</taxon>
        <taxon>Bacillota</taxon>
        <taxon>Clostridia</taxon>
        <taxon>Eubacteriales</taxon>
        <taxon>Peptococcaceae</taxon>
        <taxon>Dehalobacterium</taxon>
    </lineage>
</organism>
<feature type="transmembrane region" description="Helical" evidence="8">
    <location>
        <begin position="215"/>
        <end position="238"/>
    </location>
</feature>
<comment type="similarity">
    <text evidence="2">Belongs to the amino acid-polyamine-organocation (APC) superfamily. Spore germination protein (SGP) (TC 2.A.3.9) family.</text>
</comment>
<dbReference type="PANTHER" id="PTHR34975:SF2">
    <property type="entry name" value="SPORE GERMINATION PROTEIN A2"/>
    <property type="match status" value="1"/>
</dbReference>
<feature type="transmembrane region" description="Helical" evidence="8">
    <location>
        <begin position="12"/>
        <end position="28"/>
    </location>
</feature>
<evidence type="ECO:0000256" key="3">
    <source>
        <dbReference type="ARBA" id="ARBA00022448"/>
    </source>
</evidence>
<dbReference type="InterPro" id="IPR004761">
    <property type="entry name" value="Spore_GerAB"/>
</dbReference>
<feature type="transmembrane region" description="Helical" evidence="8">
    <location>
        <begin position="40"/>
        <end position="62"/>
    </location>
</feature>
<evidence type="ECO:0000313" key="9">
    <source>
        <dbReference type="EMBL" id="MCR6545727.1"/>
    </source>
</evidence>
<feature type="transmembrane region" description="Helical" evidence="8">
    <location>
        <begin position="146"/>
        <end position="163"/>
    </location>
</feature>
<evidence type="ECO:0000256" key="8">
    <source>
        <dbReference type="SAM" id="Phobius"/>
    </source>
</evidence>
<feature type="transmembrane region" description="Helical" evidence="8">
    <location>
        <begin position="74"/>
        <end position="96"/>
    </location>
</feature>
<comment type="caution">
    <text evidence="9">The sequence shown here is derived from an EMBL/GenBank/DDBJ whole genome shotgun (WGS) entry which is preliminary data.</text>
</comment>
<name>A0ABT1Y4B7_9FIRM</name>
<evidence type="ECO:0000256" key="5">
    <source>
        <dbReference type="ARBA" id="ARBA00022692"/>
    </source>
</evidence>
<feature type="transmembrane region" description="Helical" evidence="8">
    <location>
        <begin position="116"/>
        <end position="134"/>
    </location>
</feature>
<keyword evidence="4" id="KW-0309">Germination</keyword>